<reference evidence="4" key="1">
    <citation type="journal article" date="2010" name="Nature">
        <title>The Amphimedon queenslandica genome and the evolution of animal complexity.</title>
        <authorList>
            <person name="Srivastava M."/>
            <person name="Simakov O."/>
            <person name="Chapman J."/>
            <person name="Fahey B."/>
            <person name="Gauthier M.E."/>
            <person name="Mitros T."/>
            <person name="Richards G.S."/>
            <person name="Conaco C."/>
            <person name="Dacre M."/>
            <person name="Hellsten U."/>
            <person name="Larroux C."/>
            <person name="Putnam N.H."/>
            <person name="Stanke M."/>
            <person name="Adamska M."/>
            <person name="Darling A."/>
            <person name="Degnan S.M."/>
            <person name="Oakley T.H."/>
            <person name="Plachetzki D.C."/>
            <person name="Zhai Y."/>
            <person name="Adamski M."/>
            <person name="Calcino A."/>
            <person name="Cummins S.F."/>
            <person name="Goodstein D.M."/>
            <person name="Harris C."/>
            <person name="Jackson D.J."/>
            <person name="Leys S.P."/>
            <person name="Shu S."/>
            <person name="Woodcroft B.J."/>
            <person name="Vervoort M."/>
            <person name="Kosik K.S."/>
            <person name="Manning G."/>
            <person name="Degnan B.M."/>
            <person name="Rokhsar D.S."/>
        </authorList>
    </citation>
    <scope>NUCLEOTIDE SEQUENCE [LARGE SCALE GENOMIC DNA]</scope>
</reference>
<protein>
    <submittedName>
        <fullName evidence="3">Uncharacterized protein</fullName>
    </submittedName>
</protein>
<dbReference type="GO" id="GO:0000800">
    <property type="term" value="C:lateral element"/>
    <property type="evidence" value="ECO:0007669"/>
    <property type="project" value="TreeGrafter"/>
</dbReference>
<proteinExistence type="inferred from homology"/>
<evidence type="ECO:0000256" key="2">
    <source>
        <dbReference type="ARBA" id="ARBA00093453"/>
    </source>
</evidence>
<accession>A0AAN0J8U0</accession>
<dbReference type="AlphaFoldDB" id="A0AAN0J8U0"/>
<dbReference type="GO" id="GO:0007129">
    <property type="term" value="P:homologous chromosome pairing at meiosis"/>
    <property type="evidence" value="ECO:0007669"/>
    <property type="project" value="TreeGrafter"/>
</dbReference>
<dbReference type="Proteomes" id="UP000007879">
    <property type="component" value="Unassembled WGS sequence"/>
</dbReference>
<evidence type="ECO:0000313" key="3">
    <source>
        <dbReference type="EnsemblMetazoa" id="XP_019853429.1"/>
    </source>
</evidence>
<comment type="similarity">
    <text evidence="2">Belongs to the MEI4L family.</text>
</comment>
<dbReference type="GO" id="GO:0042138">
    <property type="term" value="P:meiotic DNA double-strand break formation"/>
    <property type="evidence" value="ECO:0007669"/>
    <property type="project" value="InterPro"/>
</dbReference>
<dbReference type="InterPro" id="IPR025888">
    <property type="entry name" value="MEI4"/>
</dbReference>
<reference evidence="3" key="2">
    <citation type="submission" date="2024-06" db="UniProtKB">
        <authorList>
            <consortium name="EnsemblMetazoa"/>
        </authorList>
    </citation>
    <scope>IDENTIFICATION</scope>
</reference>
<dbReference type="GO" id="GO:0007283">
    <property type="term" value="P:spermatogenesis"/>
    <property type="evidence" value="ECO:0007669"/>
    <property type="project" value="TreeGrafter"/>
</dbReference>
<keyword evidence="4" id="KW-1185">Reference proteome</keyword>
<dbReference type="PANTHER" id="PTHR28575:SF1">
    <property type="entry name" value="MEIOSIS-SPECIFIC PROTEIN MEI4"/>
    <property type="match status" value="1"/>
</dbReference>
<dbReference type="GeneID" id="105313140"/>
<dbReference type="PANTHER" id="PTHR28575">
    <property type="entry name" value="MEIOSIS-SPECIFIC PROTEIN MEI4"/>
    <property type="match status" value="1"/>
</dbReference>
<dbReference type="GO" id="GO:0006310">
    <property type="term" value="P:DNA recombination"/>
    <property type="evidence" value="ECO:0007669"/>
    <property type="project" value="InterPro"/>
</dbReference>
<dbReference type="RefSeq" id="XP_019853429.1">
    <property type="nucleotide sequence ID" value="XM_019997870.1"/>
</dbReference>
<evidence type="ECO:0000256" key="1">
    <source>
        <dbReference type="ARBA" id="ARBA00023254"/>
    </source>
</evidence>
<name>A0AAN0J8U0_AMPQE</name>
<organism evidence="3 4">
    <name type="scientific">Amphimedon queenslandica</name>
    <name type="common">Sponge</name>
    <dbReference type="NCBI Taxonomy" id="400682"/>
    <lineage>
        <taxon>Eukaryota</taxon>
        <taxon>Metazoa</taxon>
        <taxon>Porifera</taxon>
        <taxon>Demospongiae</taxon>
        <taxon>Heteroscleromorpha</taxon>
        <taxon>Haplosclerida</taxon>
        <taxon>Niphatidae</taxon>
        <taxon>Amphimedon</taxon>
    </lineage>
</organism>
<dbReference type="GO" id="GO:0048477">
    <property type="term" value="P:oogenesis"/>
    <property type="evidence" value="ECO:0007669"/>
    <property type="project" value="TreeGrafter"/>
</dbReference>
<dbReference type="EnsemblMetazoa" id="XM_019997870.1">
    <property type="protein sequence ID" value="XP_019853429.1"/>
    <property type="gene ID" value="LOC105313140"/>
</dbReference>
<sequence length="313" mass="35792">METFTEHEIHFMKIALAVAIIRQKPANVPSSREYAKNLQRKFVQEQINWREHAEKLSQELLRVKQKLSLLNQSQSPVEITQPEDMQFSIEDSSSIFSNIELESPSVELQSHIAFLQTASSLLKANTSLSGYSLEAAATLKESIVKAIDILVEYPKTQPLHQSPLTEEVSAKLVQFIAAFMNYEPLMPFRHEIMEAAGKFVKMLTERLCHPSNDTDKISFIQSLLYQLSSVGFIHTQVIQSLTSFIEESTKDLANLKQRHVLKVLETILSKYDHPVPPQVMESFEKCVKMTITSKLPLVSITIWRLHQLIMERN</sequence>
<evidence type="ECO:0000313" key="4">
    <source>
        <dbReference type="Proteomes" id="UP000007879"/>
    </source>
</evidence>
<keyword evidence="1" id="KW-0469">Meiosis</keyword>
<dbReference type="Pfam" id="PF13971">
    <property type="entry name" value="Mei4"/>
    <property type="match status" value="1"/>
</dbReference>